<keyword evidence="1" id="KW-0067">ATP-binding</keyword>
<dbReference type="InterPro" id="IPR006597">
    <property type="entry name" value="Sel1-like"/>
</dbReference>
<dbReference type="PRINTS" id="PR00109">
    <property type="entry name" value="TYRKINASE"/>
</dbReference>
<dbReference type="PANTHER" id="PTHR23257">
    <property type="entry name" value="SERINE-THREONINE PROTEIN KINASE"/>
    <property type="match status" value="1"/>
</dbReference>
<dbReference type="Pfam" id="PF08238">
    <property type="entry name" value="Sel1"/>
    <property type="match status" value="6"/>
</dbReference>
<dbReference type="InterPro" id="IPR000719">
    <property type="entry name" value="Prot_kinase_dom"/>
</dbReference>
<feature type="binding site" evidence="1">
    <location>
        <position position="38"/>
    </location>
    <ligand>
        <name>ATP</name>
        <dbReference type="ChEBI" id="CHEBI:30616"/>
    </ligand>
</feature>
<comment type="caution">
    <text evidence="3">The sequence shown here is derived from an EMBL/GenBank/DDBJ whole genome shotgun (WGS) entry which is preliminary data.</text>
</comment>
<dbReference type="PROSITE" id="PS00107">
    <property type="entry name" value="PROTEIN_KINASE_ATP"/>
    <property type="match status" value="1"/>
</dbReference>
<dbReference type="InterPro" id="IPR011990">
    <property type="entry name" value="TPR-like_helical_dom_sf"/>
</dbReference>
<dbReference type="Gene3D" id="3.80.10.10">
    <property type="entry name" value="Ribonuclease Inhibitor"/>
    <property type="match status" value="3"/>
</dbReference>
<reference evidence="3 4" key="1">
    <citation type="submission" date="2024-04" db="EMBL/GenBank/DDBJ databases">
        <title>Tritrichomonas musculus Genome.</title>
        <authorList>
            <person name="Alves-Ferreira E."/>
            <person name="Grigg M."/>
            <person name="Lorenzi H."/>
            <person name="Galac M."/>
        </authorList>
    </citation>
    <scope>NUCLEOTIDE SEQUENCE [LARGE SCALE GENOMIC DNA]</scope>
    <source>
        <strain evidence="3 4">EAF2021</strain>
    </source>
</reference>
<evidence type="ECO:0000259" key="2">
    <source>
        <dbReference type="PROSITE" id="PS50011"/>
    </source>
</evidence>
<dbReference type="PROSITE" id="PS50011">
    <property type="entry name" value="PROTEIN_KINASE_DOM"/>
    <property type="match status" value="1"/>
</dbReference>
<evidence type="ECO:0000313" key="3">
    <source>
        <dbReference type="EMBL" id="KAK8837545.1"/>
    </source>
</evidence>
<dbReference type="Pfam" id="PF00069">
    <property type="entry name" value="Pkinase"/>
    <property type="match status" value="1"/>
</dbReference>
<dbReference type="SMART" id="SM00220">
    <property type="entry name" value="S_TKc"/>
    <property type="match status" value="1"/>
</dbReference>
<proteinExistence type="predicted"/>
<dbReference type="SUPFAM" id="SSF52058">
    <property type="entry name" value="L domain-like"/>
    <property type="match status" value="2"/>
</dbReference>
<evidence type="ECO:0000313" key="4">
    <source>
        <dbReference type="Proteomes" id="UP001470230"/>
    </source>
</evidence>
<dbReference type="CDD" id="cd13999">
    <property type="entry name" value="STKc_MAP3K-like"/>
    <property type="match status" value="1"/>
</dbReference>
<dbReference type="InterPro" id="IPR001245">
    <property type="entry name" value="Ser-Thr/Tyr_kinase_cat_dom"/>
</dbReference>
<protein>
    <recommendedName>
        <fullName evidence="2">Protein kinase domain-containing protein</fullName>
    </recommendedName>
</protein>
<evidence type="ECO:0000256" key="1">
    <source>
        <dbReference type="PROSITE-ProRule" id="PRU10141"/>
    </source>
</evidence>
<dbReference type="InterPro" id="IPR026906">
    <property type="entry name" value="LRR_5"/>
</dbReference>
<dbReference type="InterPro" id="IPR017441">
    <property type="entry name" value="Protein_kinase_ATP_BS"/>
</dbReference>
<dbReference type="Gene3D" id="1.10.510.10">
    <property type="entry name" value="Transferase(Phosphotransferase) domain 1"/>
    <property type="match status" value="1"/>
</dbReference>
<dbReference type="SMART" id="SM00671">
    <property type="entry name" value="SEL1"/>
    <property type="match status" value="4"/>
</dbReference>
<keyword evidence="4" id="KW-1185">Reference proteome</keyword>
<keyword evidence="1" id="KW-0547">Nucleotide-binding</keyword>
<gene>
    <name evidence="3" type="ORF">M9Y10_036545</name>
</gene>
<dbReference type="Pfam" id="PF13306">
    <property type="entry name" value="LRR_5"/>
    <property type="match status" value="2"/>
</dbReference>
<dbReference type="Gene3D" id="1.25.40.10">
    <property type="entry name" value="Tetratricopeptide repeat domain"/>
    <property type="match status" value="2"/>
</dbReference>
<dbReference type="SUPFAM" id="SSF56112">
    <property type="entry name" value="Protein kinase-like (PK-like)"/>
    <property type="match status" value="1"/>
</dbReference>
<organism evidence="3 4">
    <name type="scientific">Tritrichomonas musculus</name>
    <dbReference type="NCBI Taxonomy" id="1915356"/>
    <lineage>
        <taxon>Eukaryota</taxon>
        <taxon>Metamonada</taxon>
        <taxon>Parabasalia</taxon>
        <taxon>Tritrichomonadida</taxon>
        <taxon>Tritrichomonadidae</taxon>
        <taxon>Tritrichomonas</taxon>
    </lineage>
</organism>
<dbReference type="InterPro" id="IPR032675">
    <property type="entry name" value="LRR_dom_sf"/>
</dbReference>
<accession>A0ABR2GWB7</accession>
<dbReference type="InterPro" id="IPR011009">
    <property type="entry name" value="Kinase-like_dom_sf"/>
</dbReference>
<dbReference type="Proteomes" id="UP001470230">
    <property type="component" value="Unassembled WGS sequence"/>
</dbReference>
<dbReference type="InterPro" id="IPR050167">
    <property type="entry name" value="Ser_Thr_protein_kinase"/>
</dbReference>
<sequence length="1270" mass="145307">MNFFDLNKLKKLDEIGNGAFGEVYKVVEKDTTNIFAAKVSFNEINNDDVELITNLKREVGILSQLIHPAVLRFIGYSPLDFDQTPCPVIITEYSSNGSLNDLIKLDRILSAPKAWTDTKKLINIYGIASAMSYLHSHNIIHRDLKPANILEDENLFPKIADFGLSKIYHQNIDSMTSQSTIGFKGTPIYIAPEIWQDKKYTKAGDVYAFAMIVYELLTHNEPFKDYNFFTLFSKVIINGERPKFQYPLPRCYRDLIEKCWSSNPEKRPTFNSIINRLRRNKEFITETIDEIEYFNYIDFIDHEENSFDTNKKIKTILPTRTNNEDIITIGEFNIISLNSQKQVISNIIENKSTLNKFKGFLEFLEYFERFNPEPKIQYFYIPTKNTGTTVEYFFQQKSTIALSYQLIELINEHKLFESPEFHNLLKSFNKLLIDLKYPTNSFDSIYTQVLNLKEKNNDHLRINIIINSLNKTDMKFRNDENIYSVVIGNDVTELSGTFFGCSSLNKIKISSSLTSIGGSTFEDCTLLSKISIPSSVKEIGDDAFQNCKSLSQITFENPCSIIKIGEHAFSQCLSLIQIAIPPSVTIIGADIFGFCGSLTHISFIDSSPLSSIPDQCFTYCNSLTRITIPPSITTIGDFAFSNCTLLRQISIPTSVNKIGLRSFNECLSLAQISFQTPSSLKLIGEKAFMCCLSLKHILIPSSVTEIDKESFLECKSLEQISFETPSSLTSLGEGVFKDCVSLKHISIPSSMTDIPEDIFDGCHLLNQIMLNQFLESNDSLSEINFEEKSIIYSQISNSQGQIIDDFISSQDAYQLIRYLHGKFNNDIISNVYEKCRQKSTKFYIKIIQEGLSINDAVSHHKYAMLCIKESIIELSPINKASKLKEAVSHLKESIKNGYIFSYLLLSFVYHDFYKKYFSSFNSLKSGSILGEKYCKCMIGYFIAHGIGTEKNFMKGVSIILNNKVANFYEQFATDIGIYYAKLTEIKIGKSCISSELNSKEHNDENEKQAFKWFEFAFNKKMTLATINNLGVCYLRGFGVEKSIKKAKEIFEIGIQQNDSNSKYHMGFIYEEEENPKKSFEFYKESAYQNHIHAQSKCAYIQFQNGCKEESVKFYKKASNQGDTNSQSSLEKLLNVQNNDYSVSMLKYSANKGNIESQEILLAKSISEQDSENLYKYFNLLLQNGKTKVPLEYALKLYKMNRFKESYHYFSLLRNINHPIAIYFIGIMKFYGQGCEKNKEESFSIMNDLSKKGIDKATNFIEDHFDLNLSL</sequence>
<dbReference type="SUPFAM" id="SSF81901">
    <property type="entry name" value="HCP-like"/>
    <property type="match status" value="3"/>
</dbReference>
<feature type="domain" description="Protein kinase" evidence="2">
    <location>
        <begin position="9"/>
        <end position="284"/>
    </location>
</feature>
<name>A0ABR2GWB7_9EUKA</name>
<dbReference type="EMBL" id="JAPFFF010000059">
    <property type="protein sequence ID" value="KAK8837545.1"/>
    <property type="molecule type" value="Genomic_DNA"/>
</dbReference>